<evidence type="ECO:0000256" key="7">
    <source>
        <dbReference type="SAM" id="Phobius"/>
    </source>
</evidence>
<keyword evidence="5 7" id="KW-1133">Transmembrane helix</keyword>
<dbReference type="SUPFAM" id="SSF82861">
    <property type="entry name" value="Mechanosensitive channel protein MscS (YggB), transmembrane region"/>
    <property type="match status" value="1"/>
</dbReference>
<evidence type="ECO:0000313" key="12">
    <source>
        <dbReference type="Proteomes" id="UP000657177"/>
    </source>
</evidence>
<dbReference type="Pfam" id="PF21082">
    <property type="entry name" value="MS_channel_3rd"/>
    <property type="match status" value="1"/>
</dbReference>
<dbReference type="InterPro" id="IPR006685">
    <property type="entry name" value="MscS_channel_2nd"/>
</dbReference>
<evidence type="ECO:0000256" key="3">
    <source>
        <dbReference type="ARBA" id="ARBA00022475"/>
    </source>
</evidence>
<dbReference type="InterPro" id="IPR011014">
    <property type="entry name" value="MscS_channel_TM-2"/>
</dbReference>
<keyword evidence="3" id="KW-1003">Cell membrane</keyword>
<dbReference type="Gene3D" id="2.30.30.60">
    <property type="match status" value="1"/>
</dbReference>
<feature type="domain" description="Mechanosensitive ion channel MscS" evidence="8">
    <location>
        <begin position="181"/>
        <end position="246"/>
    </location>
</feature>
<dbReference type="Gene3D" id="3.30.70.100">
    <property type="match status" value="1"/>
</dbReference>
<organism evidence="11 12">
    <name type="scientific">Capillibacterium thermochitinicola</name>
    <dbReference type="NCBI Taxonomy" id="2699427"/>
    <lineage>
        <taxon>Bacteria</taxon>
        <taxon>Bacillati</taxon>
        <taxon>Bacillota</taxon>
        <taxon>Capillibacterium</taxon>
    </lineage>
</organism>
<evidence type="ECO:0000256" key="5">
    <source>
        <dbReference type="ARBA" id="ARBA00022989"/>
    </source>
</evidence>
<protein>
    <submittedName>
        <fullName evidence="11">Mechanosensitive ion channel family protein</fullName>
    </submittedName>
</protein>
<feature type="domain" description="Mechanosensitive ion channel MscS C-terminal" evidence="9">
    <location>
        <begin position="253"/>
        <end position="337"/>
    </location>
</feature>
<comment type="subcellular location">
    <subcellularLocation>
        <location evidence="1">Cell membrane</location>
        <topology evidence="1">Multi-pass membrane protein</topology>
    </subcellularLocation>
</comment>
<dbReference type="InterPro" id="IPR023408">
    <property type="entry name" value="MscS_beta-dom_sf"/>
</dbReference>
<dbReference type="PANTHER" id="PTHR30566:SF25">
    <property type="entry name" value="INNER MEMBRANE PROTEIN"/>
    <property type="match status" value="1"/>
</dbReference>
<evidence type="ECO:0000256" key="4">
    <source>
        <dbReference type="ARBA" id="ARBA00022692"/>
    </source>
</evidence>
<sequence length="350" mass="40446">MWAILTERQIFHNSILDYLLSLAIFVVGSWFLRLIKKFLLARLGRWAKRRKKEFLSFLINCGEQNLLPLIYLGVFYLSINRLTLSPLWHKIINSLCLALLVFFVVRFFLTLLNRGLDYYLIKHETAASKRYAFRIASKFFSVLIWLLAFIVFLDNLGVEISALVAGLGIGGIAVALSAQVLLSDLFSYFTIYFDRPFEVGDFIIVDNFSGTVENIGLKTTRIRSLTGEELVFSNTDLISSRLRNYKTMKRRRITFTIGVSYQTDAALVKEIPQILADIVNSIPNTELNRSHFSGFGEYSFRFEVVYYVLTNDYIKYMDIQQEINLKIIEEFGKRGIKLAYPTQTLYLRNG</sequence>
<evidence type="ECO:0000259" key="9">
    <source>
        <dbReference type="Pfam" id="PF21082"/>
    </source>
</evidence>
<feature type="domain" description="Mechanosensitive ion channel transmembrane helices 2/3" evidence="10">
    <location>
        <begin position="139"/>
        <end position="179"/>
    </location>
</feature>
<feature type="transmembrane region" description="Helical" evidence="7">
    <location>
        <begin position="91"/>
        <end position="112"/>
    </location>
</feature>
<keyword evidence="12" id="KW-1185">Reference proteome</keyword>
<evidence type="ECO:0000313" key="11">
    <source>
        <dbReference type="EMBL" id="MBA2133344.1"/>
    </source>
</evidence>
<dbReference type="InterPro" id="IPR049278">
    <property type="entry name" value="MS_channel_C"/>
</dbReference>
<dbReference type="Gene3D" id="1.10.287.1260">
    <property type="match status" value="1"/>
</dbReference>
<accession>A0A8J6I273</accession>
<dbReference type="Pfam" id="PF21088">
    <property type="entry name" value="MS_channel_1st"/>
    <property type="match status" value="1"/>
</dbReference>
<dbReference type="InterPro" id="IPR011066">
    <property type="entry name" value="MscS_channel_C_sf"/>
</dbReference>
<evidence type="ECO:0000256" key="1">
    <source>
        <dbReference type="ARBA" id="ARBA00004651"/>
    </source>
</evidence>
<feature type="transmembrane region" description="Helical" evidence="7">
    <location>
        <begin position="15"/>
        <end position="35"/>
    </location>
</feature>
<evidence type="ECO:0000256" key="6">
    <source>
        <dbReference type="ARBA" id="ARBA00023136"/>
    </source>
</evidence>
<dbReference type="PANTHER" id="PTHR30566">
    <property type="entry name" value="YNAI-RELATED MECHANOSENSITIVE ION CHANNEL"/>
    <property type="match status" value="1"/>
</dbReference>
<dbReference type="GO" id="GO:0005886">
    <property type="term" value="C:plasma membrane"/>
    <property type="evidence" value="ECO:0007669"/>
    <property type="project" value="UniProtKB-SubCell"/>
</dbReference>
<dbReference type="SUPFAM" id="SSF50182">
    <property type="entry name" value="Sm-like ribonucleoproteins"/>
    <property type="match status" value="1"/>
</dbReference>
<dbReference type="EMBL" id="JAAKDE010000013">
    <property type="protein sequence ID" value="MBA2133344.1"/>
    <property type="molecule type" value="Genomic_DNA"/>
</dbReference>
<feature type="transmembrane region" description="Helical" evidence="7">
    <location>
        <begin position="133"/>
        <end position="154"/>
    </location>
</feature>
<dbReference type="Proteomes" id="UP000657177">
    <property type="component" value="Unassembled WGS sequence"/>
</dbReference>
<dbReference type="SUPFAM" id="SSF82689">
    <property type="entry name" value="Mechanosensitive channel protein MscS (YggB), C-terminal domain"/>
    <property type="match status" value="1"/>
</dbReference>
<dbReference type="InterPro" id="IPR010920">
    <property type="entry name" value="LSM_dom_sf"/>
</dbReference>
<keyword evidence="6 7" id="KW-0472">Membrane</keyword>
<keyword evidence="4 7" id="KW-0812">Transmembrane</keyword>
<comment type="similarity">
    <text evidence="2">Belongs to the MscS (TC 1.A.23) family.</text>
</comment>
<comment type="caution">
    <text evidence="11">The sequence shown here is derived from an EMBL/GenBank/DDBJ whole genome shotgun (WGS) entry which is preliminary data.</text>
</comment>
<dbReference type="Pfam" id="PF00924">
    <property type="entry name" value="MS_channel_2nd"/>
    <property type="match status" value="1"/>
</dbReference>
<name>A0A8J6I273_9FIRM</name>
<evidence type="ECO:0000259" key="8">
    <source>
        <dbReference type="Pfam" id="PF00924"/>
    </source>
</evidence>
<evidence type="ECO:0000259" key="10">
    <source>
        <dbReference type="Pfam" id="PF21088"/>
    </source>
</evidence>
<feature type="transmembrane region" description="Helical" evidence="7">
    <location>
        <begin position="55"/>
        <end position="79"/>
    </location>
</feature>
<dbReference type="InterPro" id="IPR049142">
    <property type="entry name" value="MS_channel_1st"/>
</dbReference>
<gene>
    <name evidence="11" type="ORF">G5B42_07280</name>
</gene>
<feature type="transmembrane region" description="Helical" evidence="7">
    <location>
        <begin position="160"/>
        <end position="182"/>
    </location>
</feature>
<dbReference type="GO" id="GO:0055085">
    <property type="term" value="P:transmembrane transport"/>
    <property type="evidence" value="ECO:0007669"/>
    <property type="project" value="InterPro"/>
</dbReference>
<reference evidence="11" key="1">
    <citation type="submission" date="2020-06" db="EMBL/GenBank/DDBJ databases">
        <title>Novel chitinolytic bacterium.</title>
        <authorList>
            <person name="Ungkulpasvich U."/>
            <person name="Kosugi A."/>
            <person name="Uke A."/>
        </authorList>
    </citation>
    <scope>NUCLEOTIDE SEQUENCE</scope>
    <source>
        <strain evidence="11">UUS1-1</strain>
    </source>
</reference>
<evidence type="ECO:0000256" key="2">
    <source>
        <dbReference type="ARBA" id="ARBA00008017"/>
    </source>
</evidence>
<dbReference type="AlphaFoldDB" id="A0A8J6I273"/>
<proteinExistence type="inferred from homology"/>